<comment type="caution">
    <text evidence="13">The sequence shown here is derived from an EMBL/GenBank/DDBJ whole genome shotgun (WGS) entry which is preliminary data.</text>
</comment>
<dbReference type="SUPFAM" id="SSF54292">
    <property type="entry name" value="2Fe-2S ferredoxin-like"/>
    <property type="match status" value="1"/>
</dbReference>
<dbReference type="GO" id="GO:0016491">
    <property type="term" value="F:oxidoreductase activity"/>
    <property type="evidence" value="ECO:0007669"/>
    <property type="project" value="UniProtKB-KW"/>
</dbReference>
<dbReference type="Proteomes" id="UP000437748">
    <property type="component" value="Unassembled WGS sequence"/>
</dbReference>
<sequence>MTLHLKVWRQKNPHSEGKLVDYELNNVNPDMSFLEMLDILNQKLILKGEEPVAFDHDCREGICGSCAMVIDGNPHGPQKSTTACQLHMRHYHDGQTIVVEPFLAKAFPLVKDLVVDRSAFDRVIQAGGYISVNTGSSPDGNALPIPKENADLAFDAATCIGCGACVAACRNGAAMLFVSAKVSQLSLLPQGQAERAERVAKMVYQMDAEDFGSCTNMGSCAGACPKDISLENIARLNREFMRSMISGRKSYPNRKGGASEGSPA</sequence>
<dbReference type="GO" id="GO:0051539">
    <property type="term" value="F:4 iron, 4 sulfur cluster binding"/>
    <property type="evidence" value="ECO:0007669"/>
    <property type="project" value="UniProtKB-KW"/>
</dbReference>
<dbReference type="EMBL" id="WFLM01000005">
    <property type="protein sequence ID" value="KAB8037155.1"/>
    <property type="molecule type" value="Genomic_DNA"/>
</dbReference>
<dbReference type="CDD" id="cd00207">
    <property type="entry name" value="fer2"/>
    <property type="match status" value="1"/>
</dbReference>
<dbReference type="InterPro" id="IPR050573">
    <property type="entry name" value="SDH/FRD_Iron-Sulfur"/>
</dbReference>
<evidence type="ECO:0000256" key="2">
    <source>
        <dbReference type="ARBA" id="ARBA00001966"/>
    </source>
</evidence>
<evidence type="ECO:0000259" key="11">
    <source>
        <dbReference type="Pfam" id="PF12838"/>
    </source>
</evidence>
<dbReference type="GO" id="GO:0046872">
    <property type="term" value="F:metal ion binding"/>
    <property type="evidence" value="ECO:0007669"/>
    <property type="project" value="UniProtKB-KW"/>
</dbReference>
<comment type="cofactor">
    <cofactor evidence="10">
        <name>[2Fe-2S] cluster</name>
        <dbReference type="ChEBI" id="CHEBI:190135"/>
    </cofactor>
</comment>
<evidence type="ECO:0000313" key="14">
    <source>
        <dbReference type="Proteomes" id="UP000437748"/>
    </source>
</evidence>
<evidence type="ECO:0000256" key="3">
    <source>
        <dbReference type="ARBA" id="ARBA00009433"/>
    </source>
</evidence>
<keyword evidence="5" id="KW-0001">2Fe-2S</keyword>
<dbReference type="GO" id="GO:0022904">
    <property type="term" value="P:respiratory electron transport chain"/>
    <property type="evidence" value="ECO:0007669"/>
    <property type="project" value="TreeGrafter"/>
</dbReference>
<dbReference type="InterPro" id="IPR012675">
    <property type="entry name" value="Beta-grasp_dom_sf"/>
</dbReference>
<dbReference type="Pfam" id="PF12838">
    <property type="entry name" value="Fer4_7"/>
    <property type="match status" value="1"/>
</dbReference>
<evidence type="ECO:0000256" key="7">
    <source>
        <dbReference type="ARBA" id="ARBA00023002"/>
    </source>
</evidence>
<evidence type="ECO:0000256" key="8">
    <source>
        <dbReference type="ARBA" id="ARBA00023004"/>
    </source>
</evidence>
<dbReference type="AlphaFoldDB" id="A0A6N6VTP0"/>
<name>A0A6N6VTP0_9BACT</name>
<dbReference type="GO" id="GO:0009055">
    <property type="term" value="F:electron transfer activity"/>
    <property type="evidence" value="ECO:0007669"/>
    <property type="project" value="InterPro"/>
</dbReference>
<dbReference type="InterPro" id="IPR006058">
    <property type="entry name" value="2Fe2S_fd_BS"/>
</dbReference>
<dbReference type="PROSITE" id="PS00197">
    <property type="entry name" value="2FE2S_FER_1"/>
    <property type="match status" value="1"/>
</dbReference>
<comment type="similarity">
    <text evidence="3">Belongs to the succinate dehydrogenase/fumarate reductase iron-sulfur protein family.</text>
</comment>
<evidence type="ECO:0000313" key="13">
    <source>
        <dbReference type="EMBL" id="KAB8037155.1"/>
    </source>
</evidence>
<dbReference type="PANTHER" id="PTHR11921:SF41">
    <property type="entry name" value="SUCCINATE DEHYDROGENASE"/>
    <property type="match status" value="1"/>
</dbReference>
<dbReference type="GO" id="GO:0006099">
    <property type="term" value="P:tricarboxylic acid cycle"/>
    <property type="evidence" value="ECO:0007669"/>
    <property type="project" value="InterPro"/>
</dbReference>
<dbReference type="Pfam" id="PF13085">
    <property type="entry name" value="Fer2_3"/>
    <property type="match status" value="1"/>
</dbReference>
<dbReference type="InterPro" id="IPR004489">
    <property type="entry name" value="Succ_DH/fum_Rdtase_Fe-S"/>
</dbReference>
<evidence type="ECO:0000256" key="5">
    <source>
        <dbReference type="ARBA" id="ARBA00022714"/>
    </source>
</evidence>
<accession>A0A6N6VTP0</accession>
<evidence type="ECO:0000256" key="4">
    <source>
        <dbReference type="ARBA" id="ARBA00022485"/>
    </source>
</evidence>
<dbReference type="GO" id="GO:0051537">
    <property type="term" value="F:2 iron, 2 sulfur cluster binding"/>
    <property type="evidence" value="ECO:0007669"/>
    <property type="project" value="UniProtKB-KW"/>
</dbReference>
<keyword evidence="14" id="KW-1185">Reference proteome</keyword>
<dbReference type="OrthoDB" id="5290986at2"/>
<dbReference type="InterPro" id="IPR017896">
    <property type="entry name" value="4Fe4S_Fe-S-bd"/>
</dbReference>
<organism evidence="13 14">
    <name type="scientific">Silvanigrella paludirubra</name>
    <dbReference type="NCBI Taxonomy" id="2499159"/>
    <lineage>
        <taxon>Bacteria</taxon>
        <taxon>Pseudomonadati</taxon>
        <taxon>Bdellovibrionota</taxon>
        <taxon>Oligoflexia</taxon>
        <taxon>Silvanigrellales</taxon>
        <taxon>Silvanigrellaceae</taxon>
        <taxon>Silvanigrella</taxon>
    </lineage>
</organism>
<evidence type="ECO:0000256" key="6">
    <source>
        <dbReference type="ARBA" id="ARBA00022723"/>
    </source>
</evidence>
<dbReference type="InterPro" id="IPR036010">
    <property type="entry name" value="2Fe-2S_ferredoxin-like_sf"/>
</dbReference>
<proteinExistence type="inferred from homology"/>
<gene>
    <name evidence="13" type="ORF">GCL60_14265</name>
</gene>
<keyword evidence="6" id="KW-0479">Metal-binding</keyword>
<evidence type="ECO:0000259" key="12">
    <source>
        <dbReference type="Pfam" id="PF13085"/>
    </source>
</evidence>
<keyword evidence="9" id="KW-0411">Iron-sulfur</keyword>
<protein>
    <submittedName>
        <fullName evidence="13">Succinate dehydrogenase/fumarate reductase iron-sulfur subunit</fullName>
    </submittedName>
</protein>
<dbReference type="InterPro" id="IPR009051">
    <property type="entry name" value="Helical_ferredxn"/>
</dbReference>
<dbReference type="SUPFAM" id="SSF46548">
    <property type="entry name" value="alpha-helical ferredoxin"/>
    <property type="match status" value="1"/>
</dbReference>
<keyword evidence="4" id="KW-0004">4Fe-4S</keyword>
<dbReference type="PANTHER" id="PTHR11921">
    <property type="entry name" value="SUCCINATE DEHYDROGENASE IRON-SULFUR PROTEIN"/>
    <property type="match status" value="1"/>
</dbReference>
<feature type="domain" description="4Fe-4S ferredoxin-type" evidence="11">
    <location>
        <begin position="158"/>
        <end position="228"/>
    </location>
</feature>
<keyword evidence="7" id="KW-0560">Oxidoreductase</keyword>
<reference evidence="13 14" key="1">
    <citation type="submission" date="2019-10" db="EMBL/GenBank/DDBJ databases">
        <title>New species of Slilvanegrellaceae.</title>
        <authorList>
            <person name="Pitt A."/>
            <person name="Hahn M.W."/>
        </authorList>
    </citation>
    <scope>NUCLEOTIDE SEQUENCE [LARGE SCALE GENOMIC DNA]</scope>
    <source>
        <strain evidence="13 14">SP-Ram-0.45-NSY-1</strain>
    </source>
</reference>
<evidence type="ECO:0000256" key="1">
    <source>
        <dbReference type="ARBA" id="ARBA00001927"/>
    </source>
</evidence>
<comment type="cofactor">
    <cofactor evidence="2">
        <name>[4Fe-4S] cluster</name>
        <dbReference type="ChEBI" id="CHEBI:49883"/>
    </cofactor>
</comment>
<evidence type="ECO:0000256" key="9">
    <source>
        <dbReference type="ARBA" id="ARBA00023014"/>
    </source>
</evidence>
<dbReference type="NCBIfam" id="TIGR00384">
    <property type="entry name" value="dhsB"/>
    <property type="match status" value="1"/>
</dbReference>
<dbReference type="Gene3D" id="1.10.1060.10">
    <property type="entry name" value="Alpha-helical ferredoxin"/>
    <property type="match status" value="1"/>
</dbReference>
<dbReference type="InterPro" id="IPR025192">
    <property type="entry name" value="Succ_DH/fum_Rdtase_N"/>
</dbReference>
<dbReference type="Gene3D" id="3.10.20.30">
    <property type="match status" value="1"/>
</dbReference>
<feature type="domain" description="Succinate dehydogenase/fumarate reductase N-terminal" evidence="12">
    <location>
        <begin position="4"/>
        <end position="120"/>
    </location>
</feature>
<dbReference type="NCBIfam" id="NF005746">
    <property type="entry name" value="PRK07570.1"/>
    <property type="match status" value="1"/>
</dbReference>
<keyword evidence="8" id="KW-0408">Iron</keyword>
<dbReference type="InterPro" id="IPR001041">
    <property type="entry name" value="2Fe-2S_ferredoxin-type"/>
</dbReference>
<comment type="cofactor">
    <cofactor evidence="1">
        <name>[3Fe-4S] cluster</name>
        <dbReference type="ChEBI" id="CHEBI:21137"/>
    </cofactor>
</comment>
<evidence type="ECO:0000256" key="10">
    <source>
        <dbReference type="ARBA" id="ARBA00034078"/>
    </source>
</evidence>